<evidence type="ECO:0000256" key="1">
    <source>
        <dbReference type="SAM" id="MobiDB-lite"/>
    </source>
</evidence>
<dbReference type="EMBL" id="JAIRBC010000017">
    <property type="protein sequence ID" value="MCG2461551.1"/>
    <property type="molecule type" value="Genomic_DNA"/>
</dbReference>
<reference evidence="2" key="1">
    <citation type="submission" date="2023-02" db="EMBL/GenBank/DDBJ databases">
        <title>Genome of Flavobacteriaceae gen. nov. sp. strain F89.</title>
        <authorList>
            <person name="Wang Y."/>
        </authorList>
    </citation>
    <scope>NUCLEOTIDE SEQUENCE</scope>
    <source>
        <strain evidence="2">F89</strain>
    </source>
</reference>
<name>A0AAE3JPZ2_9FLAO</name>
<accession>A0AAE3JPZ2</accession>
<dbReference type="SUPFAM" id="SSF103647">
    <property type="entry name" value="TSP type-3 repeat"/>
    <property type="match status" value="1"/>
</dbReference>
<gene>
    <name evidence="2" type="ORF">K8352_12390</name>
</gene>
<dbReference type="Pfam" id="PF14092">
    <property type="entry name" value="DUF4270"/>
    <property type="match status" value="1"/>
</dbReference>
<evidence type="ECO:0000313" key="2">
    <source>
        <dbReference type="EMBL" id="MCG2461551.1"/>
    </source>
</evidence>
<dbReference type="InterPro" id="IPR025366">
    <property type="entry name" value="DUF4270"/>
</dbReference>
<dbReference type="RefSeq" id="WP_317902693.1">
    <property type="nucleotide sequence ID" value="NZ_JAIRBC010000017.1"/>
</dbReference>
<organism evidence="2 3">
    <name type="scientific">Cerina litoralis</name>
    <dbReference type="NCBI Taxonomy" id="2874477"/>
    <lineage>
        <taxon>Bacteria</taxon>
        <taxon>Pseudomonadati</taxon>
        <taxon>Bacteroidota</taxon>
        <taxon>Flavobacteriia</taxon>
        <taxon>Flavobacteriales</taxon>
        <taxon>Flavobacteriaceae</taxon>
        <taxon>Cerina</taxon>
    </lineage>
</organism>
<keyword evidence="3" id="KW-1185">Reference proteome</keyword>
<dbReference type="AlphaFoldDB" id="A0AAE3JPZ2"/>
<feature type="region of interest" description="Disordered" evidence="1">
    <location>
        <begin position="140"/>
        <end position="194"/>
    </location>
</feature>
<dbReference type="InterPro" id="IPR028974">
    <property type="entry name" value="TSP_type-3_rpt"/>
</dbReference>
<sequence length="619" mass="68624">MNLSKSAFFPAIVGLFVMLCLFSCDEDVITIGEGAVGGKPFDTGKAVYDVFAYNKNIKAVKTNKLPVYQLGVFNDPIYGKTQALVTSQVQLSSVNPRFGIYSQQSEDNADTDANASTIQENEKVTDVYLYIPYLRAEALQRDPDNDGVDSEYDADPNDPNSDSDGDGLTDIQEKSMGSNPLNKDTDGDGIEDGLDTDIQANTYAKKFQLDSIYGIEEKDYPTTPFHLKVERSTYYLRDLDPDSNFMQAQEYYSSQQFSPEFVSDVLFDGEEYIRNEETLTFKEDDPNTPEVDESKQVDTRTDPGIYVKLDPAFFQTNILDKEGSSELLSQDNFKDFFRGIHLSISPISGEEMMILFDLKKAYITINYEYDKAVSGSTEKANSSYRLNFLTQQVSASGVPGIVSGNAVNTYNNETYPSQVADQLDTGENASRLYVKGGAGSFSEIKLFDADNGEGILDDIRKKNWVINEANLVFYVDRNTLDAAGGTTEPSRIYLYDPRTNQPLYSTRFDAAGETSLSSYPMYGGVLEKSAGKGEKYSIRITNYINDLIVGDSTNVTLALSVTSEIRNPLLSNAKLTNGEENVPIMSNINPLGTVLYGSNVPADEADKKLQLVIFYTEIK</sequence>
<feature type="compositionally biased region" description="Acidic residues" evidence="1">
    <location>
        <begin position="145"/>
        <end position="167"/>
    </location>
</feature>
<dbReference type="GO" id="GO:0005509">
    <property type="term" value="F:calcium ion binding"/>
    <property type="evidence" value="ECO:0007669"/>
    <property type="project" value="InterPro"/>
</dbReference>
<dbReference type="Proteomes" id="UP001200642">
    <property type="component" value="Unassembled WGS sequence"/>
</dbReference>
<protein>
    <submittedName>
        <fullName evidence="2">DUF4270 family protein</fullName>
    </submittedName>
</protein>
<evidence type="ECO:0000313" key="3">
    <source>
        <dbReference type="Proteomes" id="UP001200642"/>
    </source>
</evidence>
<comment type="caution">
    <text evidence="2">The sequence shown here is derived from an EMBL/GenBank/DDBJ whole genome shotgun (WGS) entry which is preliminary data.</text>
</comment>
<proteinExistence type="predicted"/>
<dbReference type="Gene3D" id="4.10.1080.10">
    <property type="entry name" value="TSP type-3 repeat"/>
    <property type="match status" value="1"/>
</dbReference>